<feature type="transmembrane region" description="Helical" evidence="6">
    <location>
        <begin position="289"/>
        <end position="307"/>
    </location>
</feature>
<feature type="transmembrane region" description="Helical" evidence="6">
    <location>
        <begin position="89"/>
        <end position="109"/>
    </location>
</feature>
<comment type="similarity">
    <text evidence="2">Belongs to the EamA transporter family.</text>
</comment>
<organism evidence="8 9">
    <name type="scientific">Rugamonas aquatica</name>
    <dbReference type="NCBI Taxonomy" id="2743357"/>
    <lineage>
        <taxon>Bacteria</taxon>
        <taxon>Pseudomonadati</taxon>
        <taxon>Pseudomonadota</taxon>
        <taxon>Betaproteobacteria</taxon>
        <taxon>Burkholderiales</taxon>
        <taxon>Oxalobacteraceae</taxon>
        <taxon>Telluria group</taxon>
        <taxon>Rugamonas</taxon>
    </lineage>
</organism>
<evidence type="ECO:0000256" key="2">
    <source>
        <dbReference type="ARBA" id="ARBA00007362"/>
    </source>
</evidence>
<dbReference type="GO" id="GO:0016020">
    <property type="term" value="C:membrane"/>
    <property type="evidence" value="ECO:0007669"/>
    <property type="project" value="UniProtKB-SubCell"/>
</dbReference>
<evidence type="ECO:0000256" key="5">
    <source>
        <dbReference type="ARBA" id="ARBA00023136"/>
    </source>
</evidence>
<feature type="domain" description="EamA" evidence="7">
    <location>
        <begin position="3"/>
        <end position="110"/>
    </location>
</feature>
<dbReference type="InterPro" id="IPR000620">
    <property type="entry name" value="EamA_dom"/>
</dbReference>
<feature type="transmembrane region" description="Helical" evidence="6">
    <location>
        <begin position="256"/>
        <end position="277"/>
    </location>
</feature>
<feature type="transmembrane region" description="Helical" evidence="6">
    <location>
        <begin position="227"/>
        <end position="244"/>
    </location>
</feature>
<comment type="subcellular location">
    <subcellularLocation>
        <location evidence="1">Membrane</location>
        <topology evidence="1">Multi-pass membrane protein</topology>
    </subcellularLocation>
</comment>
<keyword evidence="4 6" id="KW-1133">Transmembrane helix</keyword>
<evidence type="ECO:0000256" key="4">
    <source>
        <dbReference type="ARBA" id="ARBA00022989"/>
    </source>
</evidence>
<dbReference type="Pfam" id="PF00892">
    <property type="entry name" value="EamA"/>
    <property type="match status" value="2"/>
</dbReference>
<feature type="transmembrane region" description="Helical" evidence="6">
    <location>
        <begin position="148"/>
        <end position="172"/>
    </location>
</feature>
<feature type="domain" description="EamA" evidence="7">
    <location>
        <begin position="156"/>
        <end position="303"/>
    </location>
</feature>
<keyword evidence="9" id="KW-1185">Reference proteome</keyword>
<keyword evidence="3 6" id="KW-0812">Transmembrane</keyword>
<feature type="transmembrane region" description="Helical" evidence="6">
    <location>
        <begin position="121"/>
        <end position="142"/>
    </location>
</feature>
<feature type="transmembrane region" description="Helical" evidence="6">
    <location>
        <begin position="35"/>
        <end position="53"/>
    </location>
</feature>
<protein>
    <submittedName>
        <fullName evidence="8">EamA family transporter</fullName>
    </submittedName>
</protein>
<evidence type="ECO:0000256" key="3">
    <source>
        <dbReference type="ARBA" id="ARBA00022692"/>
    </source>
</evidence>
<dbReference type="EMBL" id="WHUG01000011">
    <property type="protein sequence ID" value="MQA40992.1"/>
    <property type="molecule type" value="Genomic_DNA"/>
</dbReference>
<sequence>MWYGVLCGLAAGSMWGMVFVMPKWLAEFSPFELMFGRYVAYALISLVLLAPRLGGLLRQLTRADYLLLLRYALAGNVVYYLLLSCGVQMAGVSAASLIIGMLPLTISLLGRRDHGSVSLRVLAWPLALVAVGMVCINVEVFSGAAGQGAWTSVAAGMLCAVGALLSWTWYAVDNTRFLKRNPRFSSGDWSGLFGIASGLVALVMGLVVFGIGSIGGMEQAAAPPRDWLRFWLLITLVAAGASVIGNQLWNMACRRVPVTLSGQLLLFEILFGLLYGYLYQHRAPRPLEVLAIVLLIGGVAWSVWLHAERRPARRTIQSGVF</sequence>
<proteinExistence type="inferred from homology"/>
<evidence type="ECO:0000256" key="1">
    <source>
        <dbReference type="ARBA" id="ARBA00004141"/>
    </source>
</evidence>
<dbReference type="PANTHER" id="PTHR32322">
    <property type="entry name" value="INNER MEMBRANE TRANSPORTER"/>
    <property type="match status" value="1"/>
</dbReference>
<evidence type="ECO:0000256" key="6">
    <source>
        <dbReference type="SAM" id="Phobius"/>
    </source>
</evidence>
<accession>A0A6A7N801</accession>
<reference evidence="8 9" key="1">
    <citation type="submission" date="2019-10" db="EMBL/GenBank/DDBJ databases">
        <title>Two novel species isolated from a subtropical stream in China.</title>
        <authorList>
            <person name="Lu H."/>
        </authorList>
    </citation>
    <scope>NUCLEOTIDE SEQUENCE [LARGE SCALE GENOMIC DNA]</scope>
    <source>
        <strain evidence="8 9">FT29W</strain>
    </source>
</reference>
<dbReference type="InterPro" id="IPR037185">
    <property type="entry name" value="EmrE-like"/>
</dbReference>
<evidence type="ECO:0000259" key="7">
    <source>
        <dbReference type="Pfam" id="PF00892"/>
    </source>
</evidence>
<gene>
    <name evidence="8" type="ORF">GEV02_22900</name>
</gene>
<feature type="transmembrane region" description="Helical" evidence="6">
    <location>
        <begin position="192"/>
        <end position="215"/>
    </location>
</feature>
<evidence type="ECO:0000313" key="8">
    <source>
        <dbReference type="EMBL" id="MQA40992.1"/>
    </source>
</evidence>
<dbReference type="Proteomes" id="UP000440498">
    <property type="component" value="Unassembled WGS sequence"/>
</dbReference>
<comment type="caution">
    <text evidence="8">The sequence shown here is derived from an EMBL/GenBank/DDBJ whole genome shotgun (WGS) entry which is preliminary data.</text>
</comment>
<dbReference type="AlphaFoldDB" id="A0A6A7N801"/>
<evidence type="ECO:0000313" key="9">
    <source>
        <dbReference type="Proteomes" id="UP000440498"/>
    </source>
</evidence>
<dbReference type="SUPFAM" id="SSF103481">
    <property type="entry name" value="Multidrug resistance efflux transporter EmrE"/>
    <property type="match status" value="1"/>
</dbReference>
<feature type="transmembrane region" description="Helical" evidence="6">
    <location>
        <begin position="65"/>
        <end position="83"/>
    </location>
</feature>
<dbReference type="RefSeq" id="WP_152840281.1">
    <property type="nucleotide sequence ID" value="NZ_WHUG01000011.1"/>
</dbReference>
<keyword evidence="5 6" id="KW-0472">Membrane</keyword>
<name>A0A6A7N801_9BURK</name>
<dbReference type="InterPro" id="IPR050638">
    <property type="entry name" value="AA-Vitamin_Transporters"/>
</dbReference>
<dbReference type="PANTHER" id="PTHR32322:SF2">
    <property type="entry name" value="EAMA DOMAIN-CONTAINING PROTEIN"/>
    <property type="match status" value="1"/>
</dbReference>